<dbReference type="InterPro" id="IPR036457">
    <property type="entry name" value="PPM-type-like_dom_sf"/>
</dbReference>
<feature type="domain" description="Protein kinase" evidence="6">
    <location>
        <begin position="265"/>
        <end position="535"/>
    </location>
</feature>
<keyword evidence="3 8" id="KW-0418">Kinase</keyword>
<dbReference type="Gene3D" id="3.30.200.20">
    <property type="entry name" value="Phosphorylase Kinase, domain 1"/>
    <property type="match status" value="1"/>
</dbReference>
<dbReference type="GO" id="GO:0004674">
    <property type="term" value="F:protein serine/threonine kinase activity"/>
    <property type="evidence" value="ECO:0007669"/>
    <property type="project" value="TreeGrafter"/>
</dbReference>
<keyword evidence="2" id="KW-0547">Nucleotide-binding</keyword>
<proteinExistence type="predicted"/>
<evidence type="ECO:0000256" key="2">
    <source>
        <dbReference type="ARBA" id="ARBA00022741"/>
    </source>
</evidence>
<dbReference type="InterPro" id="IPR008271">
    <property type="entry name" value="Ser/Thr_kinase_AS"/>
</dbReference>
<dbReference type="Pfam" id="PF13672">
    <property type="entry name" value="PP2C_2"/>
    <property type="match status" value="1"/>
</dbReference>
<reference evidence="9" key="1">
    <citation type="submission" date="2017-08" db="EMBL/GenBank/DDBJ databases">
        <title>A dynamic microbial community with high functional redundancy inhabits the cold, oxic subseafloor aquifer.</title>
        <authorList>
            <person name="Tully B.J."/>
            <person name="Wheat C.G."/>
            <person name="Glazer B.T."/>
            <person name="Huber J.A."/>
        </authorList>
    </citation>
    <scope>NUCLEOTIDE SEQUENCE [LARGE SCALE GENOMIC DNA]</scope>
</reference>
<dbReference type="InterPro" id="IPR001932">
    <property type="entry name" value="PPM-type_phosphatase-like_dom"/>
</dbReference>
<dbReference type="Gene3D" id="1.10.510.10">
    <property type="entry name" value="Transferase(Phosphotransferase) domain 1"/>
    <property type="match status" value="1"/>
</dbReference>
<dbReference type="SMART" id="SM00220">
    <property type="entry name" value="S_TKc"/>
    <property type="match status" value="1"/>
</dbReference>
<organism evidence="8 9">
    <name type="scientific">SAR86 cluster bacterium</name>
    <dbReference type="NCBI Taxonomy" id="2030880"/>
    <lineage>
        <taxon>Bacteria</taxon>
        <taxon>Pseudomonadati</taxon>
        <taxon>Pseudomonadota</taxon>
        <taxon>Gammaproteobacteria</taxon>
        <taxon>SAR86 cluster</taxon>
    </lineage>
</organism>
<dbReference type="Gene3D" id="3.60.40.10">
    <property type="entry name" value="PPM-type phosphatase domain"/>
    <property type="match status" value="1"/>
</dbReference>
<dbReference type="SUPFAM" id="SSF81606">
    <property type="entry name" value="PP2C-like"/>
    <property type="match status" value="1"/>
</dbReference>
<gene>
    <name evidence="8" type="ORF">COB20_02630</name>
</gene>
<evidence type="ECO:0000313" key="9">
    <source>
        <dbReference type="Proteomes" id="UP000218767"/>
    </source>
</evidence>
<comment type="caution">
    <text evidence="8">The sequence shown here is derived from an EMBL/GenBank/DDBJ whole genome shotgun (WGS) entry which is preliminary data.</text>
</comment>
<accession>A0A2A4XDN2</accession>
<dbReference type="SMART" id="SM00331">
    <property type="entry name" value="PP2C_SIG"/>
    <property type="match status" value="1"/>
</dbReference>
<dbReference type="SUPFAM" id="SSF56112">
    <property type="entry name" value="Protein kinase-like (PK-like)"/>
    <property type="match status" value="1"/>
</dbReference>
<dbReference type="PROSITE" id="PS51746">
    <property type="entry name" value="PPM_2"/>
    <property type="match status" value="1"/>
</dbReference>
<name>A0A2A4XDN2_9GAMM</name>
<evidence type="ECO:0000259" key="7">
    <source>
        <dbReference type="PROSITE" id="PS51746"/>
    </source>
</evidence>
<dbReference type="InterPro" id="IPR000719">
    <property type="entry name" value="Prot_kinase_dom"/>
</dbReference>
<feature type="transmembrane region" description="Helical" evidence="5">
    <location>
        <begin position="548"/>
        <end position="566"/>
    </location>
</feature>
<keyword evidence="5" id="KW-1133">Transmembrane helix</keyword>
<dbReference type="AlphaFoldDB" id="A0A2A4XDN2"/>
<dbReference type="PANTHER" id="PTHR43289">
    <property type="entry name" value="MITOGEN-ACTIVATED PROTEIN KINASE KINASE KINASE 20-RELATED"/>
    <property type="match status" value="1"/>
</dbReference>
<protein>
    <submittedName>
        <fullName evidence="8">Protein kinase</fullName>
    </submittedName>
</protein>
<evidence type="ECO:0000256" key="5">
    <source>
        <dbReference type="SAM" id="Phobius"/>
    </source>
</evidence>
<keyword evidence="5" id="KW-0812">Transmembrane</keyword>
<evidence type="ECO:0000259" key="6">
    <source>
        <dbReference type="PROSITE" id="PS50011"/>
    </source>
</evidence>
<feature type="domain" description="PPM-type phosphatase" evidence="7">
    <location>
        <begin position="4"/>
        <end position="232"/>
    </location>
</feature>
<dbReference type="Proteomes" id="UP000218767">
    <property type="component" value="Unassembled WGS sequence"/>
</dbReference>
<dbReference type="Pfam" id="PF00069">
    <property type="entry name" value="Pkinase"/>
    <property type="match status" value="1"/>
</dbReference>
<evidence type="ECO:0000256" key="1">
    <source>
        <dbReference type="ARBA" id="ARBA00022679"/>
    </source>
</evidence>
<keyword evidence="4" id="KW-0067">ATP-binding</keyword>
<dbReference type="InterPro" id="IPR011009">
    <property type="entry name" value="Kinase-like_dom_sf"/>
</dbReference>
<evidence type="ECO:0000256" key="4">
    <source>
        <dbReference type="ARBA" id="ARBA00022840"/>
    </source>
</evidence>
<dbReference type="CDD" id="cd14014">
    <property type="entry name" value="STKc_PknB_like"/>
    <property type="match status" value="1"/>
</dbReference>
<keyword evidence="1" id="KW-0808">Transferase</keyword>
<sequence>MQISSGIFSDKGKKQENQDSLGVRLGSGSLLQTKGVAAAIADGVSSSEHGAEASSACVLGFLSDYFSTPESWSVKKSVEQVCTALNGWLYRQGDALTAAHRGRVTTFSALVFKSTTAHLFHVGDSRIYRIRQGMIEQLTVDHRTWISSEKSYLSRAMGVDTHLQIDYSRSALEIGDVYLLSTDGVHDFLTEDEVLAIVLSSQKDLNKATELLGRQALDHGSLDNVSCQLLRIDELPSQDVDEVYSQLTELPFPPDLSEGHILDGYKIVRELHASNRSQLYLAIDSDTGLHIALKTPSVNYEDDPAYIERFTMEEWVGRRIDNAHVLKVYEPTRRRRFLYHVAEYLQGPTLRQWMHDNPAPELEEVRGIIEQVASGLQSFHRLEMLHQDLKPENIIIGNQGSLKIVDFGSVKVAGIAEIDTPIYRSNLLGTKNYSSPENLADQPGSNASDIYSLGVITYEMLSGGKLPYGEITSNKSKINFKKLRYIPCRDHNEDIPAWLDGALKKSVSPGPENRYHELSEFLYDLRNPNSSLNFIDQRPLIERHPVKFWQGVSAFLAIVIFTLLFVSST</sequence>
<dbReference type="GO" id="GO:0005524">
    <property type="term" value="F:ATP binding"/>
    <property type="evidence" value="ECO:0007669"/>
    <property type="project" value="UniProtKB-KW"/>
</dbReference>
<evidence type="ECO:0000256" key="3">
    <source>
        <dbReference type="ARBA" id="ARBA00022777"/>
    </source>
</evidence>
<dbReference type="PROSITE" id="PS00108">
    <property type="entry name" value="PROTEIN_KINASE_ST"/>
    <property type="match status" value="1"/>
</dbReference>
<dbReference type="EMBL" id="NVUL01000008">
    <property type="protein sequence ID" value="PCI80772.1"/>
    <property type="molecule type" value="Genomic_DNA"/>
</dbReference>
<dbReference type="SMART" id="SM00332">
    <property type="entry name" value="PP2Cc"/>
    <property type="match status" value="1"/>
</dbReference>
<dbReference type="PANTHER" id="PTHR43289:SF6">
    <property type="entry name" value="SERINE_THREONINE-PROTEIN KINASE NEKL-3"/>
    <property type="match status" value="1"/>
</dbReference>
<dbReference type="CDD" id="cd00143">
    <property type="entry name" value="PP2Cc"/>
    <property type="match status" value="1"/>
</dbReference>
<dbReference type="PROSITE" id="PS50011">
    <property type="entry name" value="PROTEIN_KINASE_DOM"/>
    <property type="match status" value="1"/>
</dbReference>
<evidence type="ECO:0000313" key="8">
    <source>
        <dbReference type="EMBL" id="PCI80772.1"/>
    </source>
</evidence>
<keyword evidence="5" id="KW-0472">Membrane</keyword>